<evidence type="ECO:0000313" key="6">
    <source>
        <dbReference type="Proteomes" id="UP001168821"/>
    </source>
</evidence>
<dbReference type="Pfam" id="PF01588">
    <property type="entry name" value="tRNA_bind"/>
    <property type="match status" value="1"/>
</dbReference>
<evidence type="ECO:0000256" key="2">
    <source>
        <dbReference type="ARBA" id="ARBA00022884"/>
    </source>
</evidence>
<evidence type="ECO:0000256" key="3">
    <source>
        <dbReference type="PROSITE-ProRule" id="PRU00209"/>
    </source>
</evidence>
<name>A0AA38M044_9CUCU</name>
<reference evidence="5" key="1">
    <citation type="journal article" date="2023" name="G3 (Bethesda)">
        <title>Whole genome assemblies of Zophobas morio and Tenebrio molitor.</title>
        <authorList>
            <person name="Kaur S."/>
            <person name="Stinson S.A."/>
            <person name="diCenzo G.C."/>
        </authorList>
    </citation>
    <scope>NUCLEOTIDE SEQUENCE</scope>
    <source>
        <strain evidence="5">QUZm001</strain>
    </source>
</reference>
<dbReference type="Gene3D" id="2.40.50.140">
    <property type="entry name" value="Nucleic acid-binding proteins"/>
    <property type="match status" value="1"/>
</dbReference>
<dbReference type="InterPro" id="IPR002547">
    <property type="entry name" value="tRNA-bd_dom"/>
</dbReference>
<evidence type="ECO:0000256" key="1">
    <source>
        <dbReference type="ARBA" id="ARBA00022555"/>
    </source>
</evidence>
<dbReference type="AlphaFoldDB" id="A0AA38M044"/>
<comment type="caution">
    <text evidence="5">The sequence shown here is derived from an EMBL/GenBank/DDBJ whole genome shotgun (WGS) entry which is preliminary data.</text>
</comment>
<sequence>MLLLNSNDYFGGSMTYYLNYVKQFDVLTVLINDKKQITHTENKDDVTLIYNENEIIGANIFGLKLSIEGFCTFNKEAIKIAEEKLKPFLELTQDQQFVIAEILECEDVPDTHLHKCKVNIGSKELQIVCGAANARVGLKTVCAVVGAFMPNSLNIGAGKLKGIESFGMLCSGRELCVSGFNETGILELDDKFSIGAEFFEVI</sequence>
<dbReference type="EMBL" id="JALNTZ010002113">
    <property type="protein sequence ID" value="KAJ3619907.1"/>
    <property type="molecule type" value="Genomic_DNA"/>
</dbReference>
<keyword evidence="1 3" id="KW-0820">tRNA-binding</keyword>
<dbReference type="Proteomes" id="UP001168821">
    <property type="component" value="Unassembled WGS sequence"/>
</dbReference>
<dbReference type="InterPro" id="IPR037154">
    <property type="entry name" value="YtpR-like_sf"/>
</dbReference>
<keyword evidence="2 3" id="KW-0694">RNA-binding</keyword>
<proteinExistence type="predicted"/>
<dbReference type="InterPro" id="IPR012340">
    <property type="entry name" value="NA-bd_OB-fold"/>
</dbReference>
<feature type="domain" description="TRNA-binding" evidence="4">
    <location>
        <begin position="91"/>
        <end position="199"/>
    </location>
</feature>
<dbReference type="PROSITE" id="PS50886">
    <property type="entry name" value="TRBD"/>
    <property type="match status" value="1"/>
</dbReference>
<organism evidence="5 6">
    <name type="scientific">Zophobas morio</name>
    <dbReference type="NCBI Taxonomy" id="2755281"/>
    <lineage>
        <taxon>Eukaryota</taxon>
        <taxon>Metazoa</taxon>
        <taxon>Ecdysozoa</taxon>
        <taxon>Arthropoda</taxon>
        <taxon>Hexapoda</taxon>
        <taxon>Insecta</taxon>
        <taxon>Pterygota</taxon>
        <taxon>Neoptera</taxon>
        <taxon>Endopterygota</taxon>
        <taxon>Coleoptera</taxon>
        <taxon>Polyphaga</taxon>
        <taxon>Cucujiformia</taxon>
        <taxon>Tenebrionidae</taxon>
        <taxon>Zophobas</taxon>
    </lineage>
</organism>
<protein>
    <recommendedName>
        <fullName evidence="4">tRNA-binding domain-containing protein</fullName>
    </recommendedName>
</protein>
<accession>A0AA38M044</accession>
<dbReference type="SUPFAM" id="SSF50249">
    <property type="entry name" value="Nucleic acid-binding proteins"/>
    <property type="match status" value="1"/>
</dbReference>
<gene>
    <name evidence="5" type="ORF">Zmor_008664</name>
</gene>
<dbReference type="GO" id="GO:0000049">
    <property type="term" value="F:tRNA binding"/>
    <property type="evidence" value="ECO:0007669"/>
    <property type="project" value="UniProtKB-UniRule"/>
</dbReference>
<dbReference type="InterPro" id="IPR033714">
    <property type="entry name" value="tRNA_bind_bactPheRS"/>
</dbReference>
<evidence type="ECO:0000313" key="5">
    <source>
        <dbReference type="EMBL" id="KAJ3619907.1"/>
    </source>
</evidence>
<evidence type="ECO:0000259" key="4">
    <source>
        <dbReference type="PROSITE" id="PS50886"/>
    </source>
</evidence>
<dbReference type="Gene3D" id="3.30.1940.10">
    <property type="entry name" value="YtpR-like"/>
    <property type="match status" value="1"/>
</dbReference>
<dbReference type="NCBIfam" id="NF045760">
    <property type="entry name" value="YtpR"/>
    <property type="match status" value="1"/>
</dbReference>
<keyword evidence="6" id="KW-1185">Reference proteome</keyword>
<dbReference type="CDD" id="cd02796">
    <property type="entry name" value="tRNA_bind_bactPheRS"/>
    <property type="match status" value="1"/>
</dbReference>